<dbReference type="InterPro" id="IPR008984">
    <property type="entry name" value="SMAD_FHA_dom_sf"/>
</dbReference>
<keyword evidence="3" id="KW-1185">Reference proteome</keyword>
<comment type="caution">
    <text evidence="2">The sequence shown here is derived from an EMBL/GenBank/DDBJ whole genome shotgun (WGS) entry which is preliminary data.</text>
</comment>
<feature type="region of interest" description="Disordered" evidence="1">
    <location>
        <begin position="261"/>
        <end position="285"/>
    </location>
</feature>
<dbReference type="AlphaFoldDB" id="A0A9W5WUQ8"/>
<evidence type="ECO:0000313" key="2">
    <source>
        <dbReference type="EMBL" id="GFE54163.1"/>
    </source>
</evidence>
<feature type="compositionally biased region" description="Low complexity" evidence="1">
    <location>
        <begin position="198"/>
        <end position="212"/>
    </location>
</feature>
<dbReference type="EMBL" id="BLIY01000010">
    <property type="protein sequence ID" value="GFE54163.1"/>
    <property type="molecule type" value="Genomic_DNA"/>
</dbReference>
<gene>
    <name evidence="2" type="ORF">BaOVIS_015670</name>
</gene>
<dbReference type="SUPFAM" id="SSF49879">
    <property type="entry name" value="SMAD/FHA domain"/>
    <property type="match status" value="1"/>
</dbReference>
<evidence type="ECO:0000256" key="1">
    <source>
        <dbReference type="SAM" id="MobiDB-lite"/>
    </source>
</evidence>
<reference evidence="2" key="1">
    <citation type="submission" date="2019-12" db="EMBL/GenBank/DDBJ databases">
        <title>Genome sequence of Babesia ovis.</title>
        <authorList>
            <person name="Yamagishi J."/>
            <person name="Sevinc F."/>
            <person name="Xuan X."/>
        </authorList>
    </citation>
    <scope>NUCLEOTIDE SEQUENCE</scope>
    <source>
        <strain evidence="2">Selcuk</strain>
    </source>
</reference>
<dbReference type="CDD" id="cd00060">
    <property type="entry name" value="FHA"/>
    <property type="match status" value="1"/>
</dbReference>
<protein>
    <recommendedName>
        <fullName evidence="4">FHA domain-containing protein</fullName>
    </recommendedName>
</protein>
<evidence type="ECO:0008006" key="4">
    <source>
        <dbReference type="Google" id="ProtNLM"/>
    </source>
</evidence>
<evidence type="ECO:0000313" key="3">
    <source>
        <dbReference type="Proteomes" id="UP001057455"/>
    </source>
</evidence>
<dbReference type="Proteomes" id="UP001057455">
    <property type="component" value="Unassembled WGS sequence"/>
</dbReference>
<feature type="compositionally biased region" description="Polar residues" evidence="1">
    <location>
        <begin position="186"/>
        <end position="197"/>
    </location>
</feature>
<sequence length="825" mass="90164">MDNHLEALQADVQMHPRVVRGHISQQTGSKDAVDGTLDHLALLQYSQSDDAGVAVKRRCEHRPSCRRSHHYKLQRVASKSIDSLDLASLGSEGTSALSLQTRNVRHVGCDLVSHPSISKLSQSTTESTAVADMTCDGSDSGLPIAGFDFTIAKHLNGRHTSMSSTLASDGIITLVDRRNLQKQHGSRSNTVISASNYDSVGPSTSRSTSDSSVLFRQSSLGTVRSFPSILSARLHDLYDNVDVAQPGHVESDCEEYCFTNRMHDDDRPSESIGTKPLQASQSDDPLDISNVLDAAKQVELDDSLSYTYSPETQFGVLCLLLHQDSNAASTNGQSSVPPRIMINKSPFIIGTDPTCDLVVEHGNYPMLHGQHCNVIFTKCGTADAELEKLGICAYEVEVLKTNPDAAIFINDSPLDLRGKLRNGHLLALGPKNAALTFSASFRSRESCVSLMNQLNALMLTPSSALKHCTQRDRSPTGSAANCFSPTASASRTSCNGDIECHVNVAIFEQYYGESSVIGSLSQDWDAFSCGASQLGSWSLPQTPSSPFGLSDLPLGDLSHRSARTTPYNSQFTFVHTPCANNVRAVFDSGDMDSQLSDQKSPYHSLRIDMESCNLSNTKVLSPHYEDDAALSGKLLLSAYTTSLDASGDTKVDQQKSGQSDDTRSRLNAAKVARLRSLNRASVPIVVDTSRSLSSDEDSGCLTVSKLRFLGVVPATYQTTLSELLPSIDGLLSGYAEHSPSYRRSVLTDYELLMKRSGDPLSEDDCKYNWVFQLDFFDRDDPLFRRAVYTSHRGIESDKERLRNAVSYTIDQLNRSRVLYIQMRIC</sequence>
<proteinExistence type="predicted"/>
<feature type="region of interest" description="Disordered" evidence="1">
    <location>
        <begin position="182"/>
        <end position="212"/>
    </location>
</feature>
<organism evidence="2 3">
    <name type="scientific">Babesia ovis</name>
    <dbReference type="NCBI Taxonomy" id="5869"/>
    <lineage>
        <taxon>Eukaryota</taxon>
        <taxon>Sar</taxon>
        <taxon>Alveolata</taxon>
        <taxon>Apicomplexa</taxon>
        <taxon>Aconoidasida</taxon>
        <taxon>Piroplasmida</taxon>
        <taxon>Babesiidae</taxon>
        <taxon>Babesia</taxon>
    </lineage>
</organism>
<dbReference type="OrthoDB" id="366402at2759"/>
<name>A0A9W5WUQ8_BABOV</name>
<accession>A0A9W5WUQ8</accession>